<comment type="caution">
    <text evidence="2">The sequence shown here is derived from an EMBL/GenBank/DDBJ whole genome shotgun (WGS) entry which is preliminary data.</text>
</comment>
<keyword evidence="3" id="KW-1185">Reference proteome</keyword>
<dbReference type="AlphaFoldDB" id="A0A8J4W688"/>
<dbReference type="EMBL" id="JRKL02000115">
    <property type="protein sequence ID" value="KAF3974951.1"/>
    <property type="molecule type" value="Genomic_DNA"/>
</dbReference>
<evidence type="ECO:0000313" key="3">
    <source>
        <dbReference type="Proteomes" id="UP000737018"/>
    </source>
</evidence>
<proteinExistence type="predicted"/>
<gene>
    <name evidence="2" type="ORF">CMV_001758</name>
</gene>
<name>A0A8J4W688_9ROSI</name>
<accession>A0A8J4W688</accession>
<reference evidence="2" key="1">
    <citation type="submission" date="2020-03" db="EMBL/GenBank/DDBJ databases">
        <title>Castanea mollissima Vanexum genome sequencing.</title>
        <authorList>
            <person name="Staton M."/>
        </authorList>
    </citation>
    <scope>NUCLEOTIDE SEQUENCE</scope>
    <source>
        <tissue evidence="2">Leaf</tissue>
    </source>
</reference>
<evidence type="ECO:0000313" key="2">
    <source>
        <dbReference type="EMBL" id="KAF3974951.1"/>
    </source>
</evidence>
<protein>
    <recommendedName>
        <fullName evidence="1">Reverse transcriptase zinc-binding domain-containing protein</fullName>
    </recommendedName>
</protein>
<sequence>MAALAYYSSLQGPLPVELQDATLEQSSAKSDYFFLKTEARDNTSSRQQQTGLTNSLRKSIWKLALPCKVRHFLWKACLNAIPTKLNLVGRCVIEDSTCSLCSHHHEDVLHALWSCPSLAQVWDDDPQWNFKNTIRFQHFSQLLHQVLESDCNVEFFAMLFSSSTSSLLISLKIRPLPTLNLPDFWKFQFTGILKSWEKLKSKAKKSLFVAVIGD</sequence>
<evidence type="ECO:0000259" key="1">
    <source>
        <dbReference type="Pfam" id="PF13966"/>
    </source>
</evidence>
<dbReference type="InterPro" id="IPR026960">
    <property type="entry name" value="RVT-Znf"/>
</dbReference>
<dbReference type="Pfam" id="PF13966">
    <property type="entry name" value="zf-RVT"/>
    <property type="match status" value="1"/>
</dbReference>
<dbReference type="Proteomes" id="UP000737018">
    <property type="component" value="Unassembled WGS sequence"/>
</dbReference>
<dbReference type="OrthoDB" id="1745633at2759"/>
<organism evidence="2 3">
    <name type="scientific">Castanea mollissima</name>
    <name type="common">Chinese chestnut</name>
    <dbReference type="NCBI Taxonomy" id="60419"/>
    <lineage>
        <taxon>Eukaryota</taxon>
        <taxon>Viridiplantae</taxon>
        <taxon>Streptophyta</taxon>
        <taxon>Embryophyta</taxon>
        <taxon>Tracheophyta</taxon>
        <taxon>Spermatophyta</taxon>
        <taxon>Magnoliopsida</taxon>
        <taxon>eudicotyledons</taxon>
        <taxon>Gunneridae</taxon>
        <taxon>Pentapetalae</taxon>
        <taxon>rosids</taxon>
        <taxon>fabids</taxon>
        <taxon>Fagales</taxon>
        <taxon>Fagaceae</taxon>
        <taxon>Castanea</taxon>
    </lineage>
</organism>
<feature type="domain" description="Reverse transcriptase zinc-binding" evidence="1">
    <location>
        <begin position="49"/>
        <end position="122"/>
    </location>
</feature>